<dbReference type="EMBL" id="BMQM01000017">
    <property type="protein sequence ID" value="GGR62957.1"/>
    <property type="molecule type" value="Genomic_DNA"/>
</dbReference>
<comment type="caution">
    <text evidence="1">The sequence shown here is derived from an EMBL/GenBank/DDBJ whole genome shotgun (WGS) entry which is preliminary data.</text>
</comment>
<proteinExistence type="predicted"/>
<accession>A0ABQ2RSI8</accession>
<reference evidence="2" key="1">
    <citation type="journal article" date="2019" name="Int. J. Syst. Evol. Microbiol.">
        <title>The Global Catalogue of Microorganisms (GCM) 10K type strain sequencing project: providing services to taxonomists for standard genome sequencing and annotation.</title>
        <authorList>
            <consortium name="The Broad Institute Genomics Platform"/>
            <consortium name="The Broad Institute Genome Sequencing Center for Infectious Disease"/>
            <person name="Wu L."/>
            <person name="Ma J."/>
        </authorList>
    </citation>
    <scope>NUCLEOTIDE SEQUENCE [LARGE SCALE GENOMIC DNA]</scope>
    <source>
        <strain evidence="2">JCM 31404</strain>
    </source>
</reference>
<dbReference type="Proteomes" id="UP000634308">
    <property type="component" value="Unassembled WGS sequence"/>
</dbReference>
<gene>
    <name evidence="1" type="ORF">GCM10008959_26290</name>
</gene>
<sequence length="119" mass="13211">MAFAFHCHQFRTIPRGCVRSSTREGLCFQHPTPNNRGPTRSQLRPGRVGPLVVSGLSSLKGVSDMSVQKPSPCATLCGMNDRHGRARLEQIRILMEEMEAQLDRDWPLVPVERAAGTQS</sequence>
<name>A0ABQ2RSI8_9DEIO</name>
<organism evidence="1 2">
    <name type="scientific">Deinococcus seoulensis</name>
    <dbReference type="NCBI Taxonomy" id="1837379"/>
    <lineage>
        <taxon>Bacteria</taxon>
        <taxon>Thermotogati</taxon>
        <taxon>Deinococcota</taxon>
        <taxon>Deinococci</taxon>
        <taxon>Deinococcales</taxon>
        <taxon>Deinococcaceae</taxon>
        <taxon>Deinococcus</taxon>
    </lineage>
</organism>
<evidence type="ECO:0000313" key="2">
    <source>
        <dbReference type="Proteomes" id="UP000634308"/>
    </source>
</evidence>
<keyword evidence="2" id="KW-1185">Reference proteome</keyword>
<evidence type="ECO:0000313" key="1">
    <source>
        <dbReference type="EMBL" id="GGR62957.1"/>
    </source>
</evidence>
<protein>
    <submittedName>
        <fullName evidence="1">Uncharacterized protein</fullName>
    </submittedName>
</protein>